<keyword evidence="2" id="KW-0285">Flavoprotein</keyword>
<evidence type="ECO:0000313" key="7">
    <source>
        <dbReference type="EMBL" id="KXZ54885.1"/>
    </source>
</evidence>
<dbReference type="GO" id="GO:0009507">
    <property type="term" value="C:chloroplast"/>
    <property type="evidence" value="ECO:0007669"/>
    <property type="project" value="TreeGrafter"/>
</dbReference>
<feature type="region of interest" description="Disordered" evidence="5">
    <location>
        <begin position="31"/>
        <end position="50"/>
    </location>
</feature>
<dbReference type="PANTHER" id="PTHR42913">
    <property type="entry name" value="APOPTOSIS-INDUCING FACTOR 1"/>
    <property type="match status" value="1"/>
</dbReference>
<evidence type="ECO:0000256" key="3">
    <source>
        <dbReference type="ARBA" id="ARBA00022827"/>
    </source>
</evidence>
<dbReference type="InterPro" id="IPR051169">
    <property type="entry name" value="NADH-Q_oxidoreductase"/>
</dbReference>
<evidence type="ECO:0000256" key="2">
    <source>
        <dbReference type="ARBA" id="ARBA00022630"/>
    </source>
</evidence>
<evidence type="ECO:0000256" key="5">
    <source>
        <dbReference type="SAM" id="MobiDB-lite"/>
    </source>
</evidence>
<evidence type="ECO:0000259" key="6">
    <source>
        <dbReference type="Pfam" id="PF07992"/>
    </source>
</evidence>
<dbReference type="InterPro" id="IPR036188">
    <property type="entry name" value="FAD/NAD-bd_sf"/>
</dbReference>
<dbReference type="GO" id="GO:0042372">
    <property type="term" value="P:phylloquinone biosynthetic process"/>
    <property type="evidence" value="ECO:0007669"/>
    <property type="project" value="TreeGrafter"/>
</dbReference>
<sequence>MQRLGLGRALGEWAAPSGLFGGARNRGHATAAQASASAAPSGPAFTSASGRPPRVVVLGGGFGGLYAAVRLEQLMWPRGKKPQVTLVDQADRFTFKPLLYELINGGADEQEVAPPFAQLLAPYAVQFVQAQVTSVQPAAGTGAADAGAALGDASHDDDGAAGHVALADGSRLPYDYLLLALGSAPDDRGVPGVRQWAVPFASIEDAQRVKGTLDLLADSGTPGSVVVVGGGYAGVELAAVLAERLRRAGGAPGGVVLRLLTPGSDILEGSPAGQREAARKVLSELGVDVLTGARVRELGPPSSDPASASSTALPTACTVSYSMATGSDPADAAPLSLPADLVVWTAGSSPATAPREARAGFPFPANARGAVITEPTLRVSGSERVFALGDVAVAAAGGPSYADASAAAGAAAGHSEQAGAPLPATAQVAFQQADYAAWNVWAAINGRQLLPFRYQHLGSMMSLGALNAAVALPLPVPAPLGDAVRSSPLGPLLSAAGVRLGGDGATLEGPLAALLRRGAYLYRQPTNEQRLNVATAWLRQGLEAAAALAGGRR</sequence>
<dbReference type="PRINTS" id="PR00411">
    <property type="entry name" value="PNDRDTASEI"/>
</dbReference>
<reference evidence="8" key="1">
    <citation type="journal article" date="2016" name="Nat. Commun.">
        <title>The Gonium pectorale genome demonstrates co-option of cell cycle regulation during the evolution of multicellularity.</title>
        <authorList>
            <person name="Hanschen E.R."/>
            <person name="Marriage T.N."/>
            <person name="Ferris P.J."/>
            <person name="Hamaji T."/>
            <person name="Toyoda A."/>
            <person name="Fujiyama A."/>
            <person name="Neme R."/>
            <person name="Noguchi H."/>
            <person name="Minakuchi Y."/>
            <person name="Suzuki M."/>
            <person name="Kawai-Toyooka H."/>
            <person name="Smith D.R."/>
            <person name="Sparks H."/>
            <person name="Anderson J."/>
            <person name="Bakaric R."/>
            <person name="Luria V."/>
            <person name="Karger A."/>
            <person name="Kirschner M.W."/>
            <person name="Durand P.M."/>
            <person name="Michod R.E."/>
            <person name="Nozaki H."/>
            <person name="Olson B.J."/>
        </authorList>
    </citation>
    <scope>NUCLEOTIDE SEQUENCE [LARGE SCALE GENOMIC DNA]</scope>
    <source>
        <strain evidence="8">NIES-2863</strain>
    </source>
</reference>
<dbReference type="SUPFAM" id="SSF51905">
    <property type="entry name" value="FAD/NAD(P)-binding domain"/>
    <property type="match status" value="2"/>
</dbReference>
<feature type="domain" description="FAD/NAD(P)-binding" evidence="6">
    <location>
        <begin position="54"/>
        <end position="432"/>
    </location>
</feature>
<dbReference type="Gene3D" id="3.50.50.100">
    <property type="match status" value="1"/>
</dbReference>
<keyword evidence="8" id="KW-1185">Reference proteome</keyword>
<protein>
    <recommendedName>
        <fullName evidence="6">FAD/NAD(P)-binding domain-containing protein</fullName>
    </recommendedName>
</protein>
<dbReference type="GO" id="GO:0003955">
    <property type="term" value="F:NAD(P)H dehydrogenase (quinone) activity"/>
    <property type="evidence" value="ECO:0007669"/>
    <property type="project" value="TreeGrafter"/>
</dbReference>
<gene>
    <name evidence="7" type="ORF">GPECTOR_4g957</name>
</gene>
<dbReference type="GO" id="GO:0019646">
    <property type="term" value="P:aerobic electron transport chain"/>
    <property type="evidence" value="ECO:0007669"/>
    <property type="project" value="TreeGrafter"/>
</dbReference>
<evidence type="ECO:0000256" key="1">
    <source>
        <dbReference type="ARBA" id="ARBA00001974"/>
    </source>
</evidence>
<dbReference type="PRINTS" id="PR00368">
    <property type="entry name" value="FADPNR"/>
</dbReference>
<dbReference type="OrthoDB" id="5376590at2759"/>
<dbReference type="PANTHER" id="PTHR42913:SF4">
    <property type="entry name" value="ALTERNATIVE NAD(P)H-UBIQUINONE OXIDOREDUCTASE C1, CHLOROPLASTIC_MITOCHONDRIAL"/>
    <property type="match status" value="1"/>
</dbReference>
<evidence type="ECO:0000313" key="8">
    <source>
        <dbReference type="Proteomes" id="UP000075714"/>
    </source>
</evidence>
<dbReference type="EMBL" id="LSYV01000005">
    <property type="protein sequence ID" value="KXZ54885.1"/>
    <property type="molecule type" value="Genomic_DNA"/>
</dbReference>
<keyword evidence="4" id="KW-0560">Oxidoreductase</keyword>
<organism evidence="7 8">
    <name type="scientific">Gonium pectorale</name>
    <name type="common">Green alga</name>
    <dbReference type="NCBI Taxonomy" id="33097"/>
    <lineage>
        <taxon>Eukaryota</taxon>
        <taxon>Viridiplantae</taxon>
        <taxon>Chlorophyta</taxon>
        <taxon>core chlorophytes</taxon>
        <taxon>Chlorophyceae</taxon>
        <taxon>CS clade</taxon>
        <taxon>Chlamydomonadales</taxon>
        <taxon>Volvocaceae</taxon>
        <taxon>Gonium</taxon>
    </lineage>
</organism>
<dbReference type="Pfam" id="PF07992">
    <property type="entry name" value="Pyr_redox_2"/>
    <property type="match status" value="1"/>
</dbReference>
<accession>A0A150GYJ9</accession>
<comment type="caution">
    <text evidence="7">The sequence shown here is derived from an EMBL/GenBank/DDBJ whole genome shotgun (WGS) entry which is preliminary data.</text>
</comment>
<keyword evidence="3" id="KW-0274">FAD</keyword>
<evidence type="ECO:0000256" key="4">
    <source>
        <dbReference type="ARBA" id="ARBA00023002"/>
    </source>
</evidence>
<dbReference type="AlphaFoldDB" id="A0A150GYJ9"/>
<dbReference type="STRING" id="33097.A0A150GYJ9"/>
<comment type="cofactor">
    <cofactor evidence="1">
        <name>FAD</name>
        <dbReference type="ChEBI" id="CHEBI:57692"/>
    </cofactor>
</comment>
<dbReference type="InterPro" id="IPR023753">
    <property type="entry name" value="FAD/NAD-binding_dom"/>
</dbReference>
<name>A0A150GYJ9_GONPE</name>
<dbReference type="Proteomes" id="UP000075714">
    <property type="component" value="Unassembled WGS sequence"/>
</dbReference>
<proteinExistence type="predicted"/>